<evidence type="ECO:0000256" key="1">
    <source>
        <dbReference type="SAM" id="Phobius"/>
    </source>
</evidence>
<dbReference type="Gene3D" id="3.40.50.720">
    <property type="entry name" value="NAD(P)-binding Rossmann-like Domain"/>
    <property type="match status" value="2"/>
</dbReference>
<feature type="transmembrane region" description="Helical" evidence="1">
    <location>
        <begin position="350"/>
        <end position="368"/>
    </location>
</feature>
<protein>
    <submittedName>
        <fullName evidence="3">NAD-binding protein</fullName>
    </submittedName>
</protein>
<dbReference type="SUPFAM" id="SSF81324">
    <property type="entry name" value="Voltage-gated potassium channels"/>
    <property type="match status" value="1"/>
</dbReference>
<sequence>MARSLSDLPQLQPQDDGRDPEAAILVCGYNDLVELTLQALEAFGQRALVVDPQPLPTPIHRWRQLRGDPRQREVLQRAGIERVKVVLLLQDDDQANFELALLIRDLNPQVRIISRLFNRSIASYLDSVLPQHFSLSVAALAAPAFALKAVSDEFVGYFELPQLDWQKAILPSELADPLSLTPPQETTLWNVVDLTIEDNSRLLHMPLSELEETFGARVLFHYPVDGLSDFSEYRVFDDFDHEAELIEGDRILVICDPKAYLQLLERNGRRGSSRAQRWASGQVEDKRQWRQTPWQWGSLLVKTRQALLSRLRTGLKGLLQIKPIVRTLTLTLGAMLVLGVINFQVIGKSVIDGLLLTIVVLTGGYGDIDDFQQPETPLPVKVLAVFMTLVGAALVGLVYGLVTDKLVSSRFGLGQAARMPKQDHVVIAGLGRLSYLVLQLLRQMGYEVVVLEPETQNPLLEAARREGAVVIQGNYALAGTLKQAHIEGSRCLICTTPNDLTNLETALTAHTLHPGIRTILRVADPELAERMQRHIQTLGISYSATGLVAPAFATAALVGSVYGTLAWEGETLLVTLLEVSAQTHYLGLSLRQLAHDYDLVILWYQATRGKPEIFPKLWQKAGEQVLKEGDRLYVMGAVGSLIRLAQQRPFPPELYQVQLLEYHNPYFEDEILSALSFYAQVPKAALRSLLHHLPIPVSPPLPRDKAIKLARQLRKMSTEVQMLAQVQEMADPVPKPA</sequence>
<dbReference type="PANTHER" id="PTHR43833:SF11">
    <property type="entry name" value="VOLTAGE-GATED POTASSIUM CHANNEL KCH"/>
    <property type="match status" value="1"/>
</dbReference>
<dbReference type="RefSeq" id="WP_244350496.1">
    <property type="nucleotide sequence ID" value="NZ_JAFIRA010000023.1"/>
</dbReference>
<dbReference type="InterPro" id="IPR036291">
    <property type="entry name" value="NAD(P)-bd_dom_sf"/>
</dbReference>
<dbReference type="EMBL" id="JAFIRA010000023">
    <property type="protein sequence ID" value="MCJ2543219.1"/>
    <property type="molecule type" value="Genomic_DNA"/>
</dbReference>
<evidence type="ECO:0000259" key="2">
    <source>
        <dbReference type="PROSITE" id="PS51201"/>
    </source>
</evidence>
<dbReference type="SUPFAM" id="SSF51735">
    <property type="entry name" value="NAD(P)-binding Rossmann-fold domains"/>
    <property type="match status" value="2"/>
</dbReference>
<comment type="caution">
    <text evidence="3">The sequence shown here is derived from an EMBL/GenBank/DDBJ whole genome shotgun (WGS) entry which is preliminary data.</text>
</comment>
<keyword evidence="4" id="KW-1185">Reference proteome</keyword>
<dbReference type="PROSITE" id="PS51201">
    <property type="entry name" value="RCK_N"/>
    <property type="match status" value="1"/>
</dbReference>
<keyword evidence="1" id="KW-0472">Membrane</keyword>
<dbReference type="InterPro" id="IPR003148">
    <property type="entry name" value="RCK_N"/>
</dbReference>
<name>A0ABT0CBP1_THEVL</name>
<dbReference type="Proteomes" id="UP000830835">
    <property type="component" value="Unassembled WGS sequence"/>
</dbReference>
<keyword evidence="1" id="KW-0812">Transmembrane</keyword>
<feature type="domain" description="RCK N-terminal" evidence="2">
    <location>
        <begin position="422"/>
        <end position="539"/>
    </location>
</feature>
<gene>
    <name evidence="3" type="ORF">JX360_09915</name>
</gene>
<evidence type="ECO:0000313" key="4">
    <source>
        <dbReference type="Proteomes" id="UP000830835"/>
    </source>
</evidence>
<dbReference type="PANTHER" id="PTHR43833">
    <property type="entry name" value="POTASSIUM CHANNEL PROTEIN 2-RELATED-RELATED"/>
    <property type="match status" value="1"/>
</dbReference>
<proteinExistence type="predicted"/>
<feature type="transmembrane region" description="Helical" evidence="1">
    <location>
        <begin position="324"/>
        <end position="343"/>
    </location>
</feature>
<keyword evidence="1" id="KW-1133">Transmembrane helix</keyword>
<organism evidence="3 4">
    <name type="scientific">Thermostichus vulcanus str. 'Rupite'</name>
    <dbReference type="NCBI Taxonomy" id="2813851"/>
    <lineage>
        <taxon>Bacteria</taxon>
        <taxon>Bacillati</taxon>
        <taxon>Cyanobacteriota</taxon>
        <taxon>Cyanophyceae</taxon>
        <taxon>Thermostichales</taxon>
        <taxon>Thermostichaceae</taxon>
        <taxon>Thermostichus</taxon>
    </lineage>
</organism>
<reference evidence="3" key="1">
    <citation type="submission" date="2021-02" db="EMBL/GenBank/DDBJ databases">
        <title>The CRISPR/cas machinery reduction and long-range gene transfer in the hot spring cyanobacterium Synechococcus.</title>
        <authorList>
            <person name="Dvorak P."/>
            <person name="Jahodarova E."/>
            <person name="Hasler P."/>
            <person name="Poulickova A."/>
        </authorList>
    </citation>
    <scope>NUCLEOTIDE SEQUENCE</scope>
    <source>
        <strain evidence="3">Rupite</strain>
    </source>
</reference>
<dbReference type="InterPro" id="IPR050721">
    <property type="entry name" value="Trk_Ktr_HKT_K-transport"/>
</dbReference>
<dbReference type="Pfam" id="PF02254">
    <property type="entry name" value="TrkA_N"/>
    <property type="match status" value="2"/>
</dbReference>
<feature type="transmembrane region" description="Helical" evidence="1">
    <location>
        <begin position="380"/>
        <end position="402"/>
    </location>
</feature>
<evidence type="ECO:0000313" key="3">
    <source>
        <dbReference type="EMBL" id="MCJ2543219.1"/>
    </source>
</evidence>
<accession>A0ABT0CBP1</accession>